<dbReference type="EMBL" id="CP093313">
    <property type="protein sequence ID" value="UWZ85275.1"/>
    <property type="molecule type" value="Genomic_DNA"/>
</dbReference>
<proteinExistence type="predicted"/>
<dbReference type="Pfam" id="PF21983">
    <property type="entry name" value="NikA-like"/>
    <property type="match status" value="1"/>
</dbReference>
<protein>
    <submittedName>
        <fullName evidence="1">Uncharacterized protein</fullName>
    </submittedName>
</protein>
<dbReference type="Proteomes" id="UP001059380">
    <property type="component" value="Chromosome"/>
</dbReference>
<accession>A0A9J7BR20</accession>
<organism evidence="1 2">
    <name type="scientific">Occallatibacter riparius</name>
    <dbReference type="NCBI Taxonomy" id="1002689"/>
    <lineage>
        <taxon>Bacteria</taxon>
        <taxon>Pseudomonadati</taxon>
        <taxon>Acidobacteriota</taxon>
        <taxon>Terriglobia</taxon>
        <taxon>Terriglobales</taxon>
        <taxon>Acidobacteriaceae</taxon>
        <taxon>Occallatibacter</taxon>
    </lineage>
</organism>
<reference evidence="1" key="1">
    <citation type="submission" date="2021-04" db="EMBL/GenBank/DDBJ databases">
        <title>Phylogenetic analysis of Acidobacteriaceae.</title>
        <authorList>
            <person name="Qiu L."/>
            <person name="Zhang Q."/>
        </authorList>
    </citation>
    <scope>NUCLEOTIDE SEQUENCE</scope>
    <source>
        <strain evidence="1">DSM 25168</strain>
    </source>
</reference>
<dbReference type="KEGG" id="orp:MOP44_04875"/>
<dbReference type="RefSeq" id="WP_260794794.1">
    <property type="nucleotide sequence ID" value="NZ_CP093313.1"/>
</dbReference>
<name>A0A9J7BR20_9BACT</name>
<evidence type="ECO:0000313" key="1">
    <source>
        <dbReference type="EMBL" id="UWZ85275.1"/>
    </source>
</evidence>
<dbReference type="AlphaFoldDB" id="A0A9J7BR20"/>
<gene>
    <name evidence="1" type="ORF">MOP44_04875</name>
</gene>
<sequence length="110" mass="12342">MKRELRSKSVGTKVSEAELRVLESRAERAGLTLSEWVRDVLLGSSVEMGTLAAERAILAEVLAMRTILLNFMLKVGEGNPIPEEVKQEADRSARNPDYHRRRGLIARLEV</sequence>
<evidence type="ECO:0000313" key="2">
    <source>
        <dbReference type="Proteomes" id="UP001059380"/>
    </source>
</evidence>
<dbReference type="InterPro" id="IPR053842">
    <property type="entry name" value="NikA-like"/>
</dbReference>
<keyword evidence="2" id="KW-1185">Reference proteome</keyword>